<keyword evidence="2" id="KW-0436">Ligase</keyword>
<dbReference type="Gene3D" id="3.30.930.10">
    <property type="entry name" value="Bira Bifunctional Protein, Domain 2"/>
    <property type="match status" value="1"/>
</dbReference>
<gene>
    <name evidence="5" type="ORF">QYM36_019555</name>
</gene>
<dbReference type="GO" id="GO:0005737">
    <property type="term" value="C:cytoplasm"/>
    <property type="evidence" value="ECO:0007669"/>
    <property type="project" value="TreeGrafter"/>
</dbReference>
<evidence type="ECO:0000259" key="4">
    <source>
        <dbReference type="PROSITE" id="PS51733"/>
    </source>
</evidence>
<dbReference type="EMBL" id="JAVRJZ010001680">
    <property type="protein sequence ID" value="KAK2701800.1"/>
    <property type="molecule type" value="Genomic_DNA"/>
</dbReference>
<dbReference type="PANTHER" id="PTHR12835:SF5">
    <property type="entry name" value="BIOTIN--PROTEIN LIGASE"/>
    <property type="match status" value="1"/>
</dbReference>
<organism evidence="5 6">
    <name type="scientific">Artemia franciscana</name>
    <name type="common">Brine shrimp</name>
    <name type="synonym">Artemia sanfranciscana</name>
    <dbReference type="NCBI Taxonomy" id="6661"/>
    <lineage>
        <taxon>Eukaryota</taxon>
        <taxon>Metazoa</taxon>
        <taxon>Ecdysozoa</taxon>
        <taxon>Arthropoda</taxon>
        <taxon>Crustacea</taxon>
        <taxon>Branchiopoda</taxon>
        <taxon>Anostraca</taxon>
        <taxon>Artemiidae</taxon>
        <taxon>Artemia</taxon>
    </lineage>
</organism>
<dbReference type="InterPro" id="IPR045864">
    <property type="entry name" value="aa-tRNA-synth_II/BPL/LPL"/>
</dbReference>
<dbReference type="GO" id="GO:0004077">
    <property type="term" value="F:biotin--[biotin carboxyl-carrier protein] ligase activity"/>
    <property type="evidence" value="ECO:0007669"/>
    <property type="project" value="InterPro"/>
</dbReference>
<dbReference type="AlphaFoldDB" id="A0AA88H128"/>
<sequence length="286" mass="32031">MENFTKTTTINDPSPSDHELLQQLLQHSPLNIANFAEKTQQSLAHLRKRIQALISAGVKLEIASDRVYLLQKLDLLDSEIITSQLSQRLRKRLQKIQLSSILPSTNQALLDQSPQARDRVVALAEFQTGGRGRRGRSWQSGYASGLCFSLGWQLPMREDIFPLISFLPAVTLAEMLTELGYPVGVKWPNDVLINGKKVSGVLIESTVSTDQNNLQSMSLVFGIGLNVYAQENAETQIDQPWIALDEIGSPPTRNRARRDDLATDDIGTRSDRRQRGKRLDQTMVKI</sequence>
<feature type="domain" description="BPL/LPL catalytic" evidence="4">
    <location>
        <begin position="83"/>
        <end position="286"/>
    </location>
</feature>
<evidence type="ECO:0000313" key="6">
    <source>
        <dbReference type="Proteomes" id="UP001187531"/>
    </source>
</evidence>
<dbReference type="Proteomes" id="UP001187531">
    <property type="component" value="Unassembled WGS sequence"/>
</dbReference>
<dbReference type="PANTHER" id="PTHR12835">
    <property type="entry name" value="BIOTIN PROTEIN LIGASE"/>
    <property type="match status" value="1"/>
</dbReference>
<evidence type="ECO:0000256" key="3">
    <source>
        <dbReference type="SAM" id="MobiDB-lite"/>
    </source>
</evidence>
<name>A0AA88H128_ARTSF</name>
<feature type="compositionally biased region" description="Basic and acidic residues" evidence="3">
    <location>
        <begin position="257"/>
        <end position="280"/>
    </location>
</feature>
<reference evidence="5" key="1">
    <citation type="submission" date="2023-07" db="EMBL/GenBank/DDBJ databases">
        <title>Chromosome-level genome assembly of Artemia franciscana.</title>
        <authorList>
            <person name="Jo E."/>
        </authorList>
    </citation>
    <scope>NUCLEOTIDE SEQUENCE</scope>
    <source>
        <tissue evidence="5">Whole body</tissue>
    </source>
</reference>
<proteinExistence type="inferred from homology"/>
<keyword evidence="6" id="KW-1185">Reference proteome</keyword>
<comment type="similarity">
    <text evidence="1">Belongs to the biotin--protein ligase family.</text>
</comment>
<dbReference type="InterPro" id="IPR004408">
    <property type="entry name" value="Biotin_CoA_COase_ligase"/>
</dbReference>
<evidence type="ECO:0000313" key="5">
    <source>
        <dbReference type="EMBL" id="KAK2701800.1"/>
    </source>
</evidence>
<dbReference type="NCBIfam" id="TIGR00121">
    <property type="entry name" value="birA_ligase"/>
    <property type="match status" value="1"/>
</dbReference>
<feature type="region of interest" description="Disordered" evidence="3">
    <location>
        <begin position="248"/>
        <end position="286"/>
    </location>
</feature>
<accession>A0AA88H128</accession>
<comment type="caution">
    <text evidence="5">The sequence shown here is derived from an EMBL/GenBank/DDBJ whole genome shotgun (WGS) entry which is preliminary data.</text>
</comment>
<protein>
    <recommendedName>
        <fullName evidence="4">BPL/LPL catalytic domain-containing protein</fullName>
    </recommendedName>
</protein>
<evidence type="ECO:0000256" key="1">
    <source>
        <dbReference type="ARBA" id="ARBA00009934"/>
    </source>
</evidence>
<dbReference type="SUPFAM" id="SSF55681">
    <property type="entry name" value="Class II aaRS and biotin synthetases"/>
    <property type="match status" value="1"/>
</dbReference>
<dbReference type="Pfam" id="PF03099">
    <property type="entry name" value="BPL_LplA_LipB"/>
    <property type="match status" value="1"/>
</dbReference>
<dbReference type="PROSITE" id="PS51733">
    <property type="entry name" value="BPL_LPL_CATALYTIC"/>
    <property type="match status" value="1"/>
</dbReference>
<evidence type="ECO:0000256" key="2">
    <source>
        <dbReference type="ARBA" id="ARBA00022598"/>
    </source>
</evidence>
<dbReference type="InterPro" id="IPR004143">
    <property type="entry name" value="BPL_LPL_catalytic"/>
</dbReference>